<feature type="transmembrane region" description="Helical" evidence="6">
    <location>
        <begin position="129"/>
        <end position="152"/>
    </location>
</feature>
<comment type="similarity">
    <text evidence="2 6">Belongs to the peroxisomal membrane protein PXMP2/4 family.</text>
</comment>
<reference evidence="7" key="1">
    <citation type="journal article" date="2020" name="Stud. Mycol.">
        <title>101 Dothideomycetes genomes: a test case for predicting lifestyles and emergence of pathogens.</title>
        <authorList>
            <person name="Haridas S."/>
            <person name="Albert R."/>
            <person name="Binder M."/>
            <person name="Bloem J."/>
            <person name="Labutti K."/>
            <person name="Salamov A."/>
            <person name="Andreopoulos B."/>
            <person name="Baker S."/>
            <person name="Barry K."/>
            <person name="Bills G."/>
            <person name="Bluhm B."/>
            <person name="Cannon C."/>
            <person name="Castanera R."/>
            <person name="Culley D."/>
            <person name="Daum C."/>
            <person name="Ezra D."/>
            <person name="Gonzalez J."/>
            <person name="Henrissat B."/>
            <person name="Kuo A."/>
            <person name="Liang C."/>
            <person name="Lipzen A."/>
            <person name="Lutzoni F."/>
            <person name="Magnuson J."/>
            <person name="Mondo S."/>
            <person name="Nolan M."/>
            <person name="Ohm R."/>
            <person name="Pangilinan J."/>
            <person name="Park H.-J."/>
            <person name="Ramirez L."/>
            <person name="Alfaro M."/>
            <person name="Sun H."/>
            <person name="Tritt A."/>
            <person name="Yoshinaga Y."/>
            <person name="Zwiers L.-H."/>
            <person name="Turgeon B."/>
            <person name="Goodwin S."/>
            <person name="Spatafora J."/>
            <person name="Crous P."/>
            <person name="Grigoriev I."/>
        </authorList>
    </citation>
    <scope>NUCLEOTIDE SEQUENCE</scope>
    <source>
        <strain evidence="7">CBS 113979</strain>
    </source>
</reference>
<evidence type="ECO:0000256" key="1">
    <source>
        <dbReference type="ARBA" id="ARBA00004141"/>
    </source>
</evidence>
<dbReference type="GO" id="GO:0005778">
    <property type="term" value="C:peroxisomal membrane"/>
    <property type="evidence" value="ECO:0007669"/>
    <property type="project" value="TreeGrafter"/>
</dbReference>
<keyword evidence="3 6" id="KW-0812">Transmembrane</keyword>
<dbReference type="Proteomes" id="UP000800041">
    <property type="component" value="Unassembled WGS sequence"/>
</dbReference>
<evidence type="ECO:0000256" key="2">
    <source>
        <dbReference type="ARBA" id="ARBA00006824"/>
    </source>
</evidence>
<feature type="transmembrane region" description="Helical" evidence="6">
    <location>
        <begin position="196"/>
        <end position="215"/>
    </location>
</feature>
<dbReference type="OrthoDB" id="10267969at2759"/>
<protein>
    <recommendedName>
        <fullName evidence="9">Integral membrane protein-like protein</fullName>
    </recommendedName>
</protein>
<keyword evidence="8" id="KW-1185">Reference proteome</keyword>
<evidence type="ECO:0000256" key="5">
    <source>
        <dbReference type="ARBA" id="ARBA00023136"/>
    </source>
</evidence>
<evidence type="ECO:0008006" key="9">
    <source>
        <dbReference type="Google" id="ProtNLM"/>
    </source>
</evidence>
<dbReference type="EMBL" id="ML977137">
    <property type="protein sequence ID" value="KAF1992164.1"/>
    <property type="molecule type" value="Genomic_DNA"/>
</dbReference>
<organism evidence="7 8">
    <name type="scientific">Aulographum hederae CBS 113979</name>
    <dbReference type="NCBI Taxonomy" id="1176131"/>
    <lineage>
        <taxon>Eukaryota</taxon>
        <taxon>Fungi</taxon>
        <taxon>Dikarya</taxon>
        <taxon>Ascomycota</taxon>
        <taxon>Pezizomycotina</taxon>
        <taxon>Dothideomycetes</taxon>
        <taxon>Pleosporomycetidae</taxon>
        <taxon>Aulographales</taxon>
        <taxon>Aulographaceae</taxon>
    </lineage>
</organism>
<name>A0A6G1HGE6_9PEZI</name>
<gene>
    <name evidence="7" type="ORF">K402DRAFT_366167</name>
</gene>
<accession>A0A6G1HGE6</accession>
<dbReference type="PANTHER" id="PTHR11266">
    <property type="entry name" value="PEROXISOMAL MEMBRANE PROTEIN 2, PXMP2 MPV17"/>
    <property type="match status" value="1"/>
</dbReference>
<dbReference type="AlphaFoldDB" id="A0A6G1HGE6"/>
<evidence type="ECO:0000256" key="6">
    <source>
        <dbReference type="RuleBase" id="RU363053"/>
    </source>
</evidence>
<evidence type="ECO:0000256" key="4">
    <source>
        <dbReference type="ARBA" id="ARBA00022989"/>
    </source>
</evidence>
<keyword evidence="4 6" id="KW-1133">Transmembrane helix</keyword>
<evidence type="ECO:0000313" key="8">
    <source>
        <dbReference type="Proteomes" id="UP000800041"/>
    </source>
</evidence>
<comment type="subcellular location">
    <subcellularLocation>
        <location evidence="1">Membrane</location>
        <topology evidence="1">Multi-pass membrane protein</topology>
    </subcellularLocation>
</comment>
<dbReference type="InterPro" id="IPR007248">
    <property type="entry name" value="Mpv17_PMP22"/>
</dbReference>
<sequence length="217" mass="23912">MVPPILSASAIAVCIDCCSNVIAQVLKAYRSDVPFAFNAVLFTHFALFAALTAPLNFLWQGWLERTFPGWRKVQRGGPDVGMVDLEREGERAKERKSGEYSGAGIAANGQTDNGGGGKVRNWPNIAKKWFTDCITLGALFNTVAFLVIMGAFKSKSVGEIALDVRMETIPIIINSWKIWPIANFFSTTYVPVDRRIVFLSCCGLVWNIYLSLVAARL</sequence>
<dbReference type="Pfam" id="PF04117">
    <property type="entry name" value="Mpv17_PMP22"/>
    <property type="match status" value="1"/>
</dbReference>
<feature type="transmembrane region" description="Helical" evidence="6">
    <location>
        <begin position="39"/>
        <end position="59"/>
    </location>
</feature>
<dbReference type="PANTHER" id="PTHR11266:SF80">
    <property type="entry name" value="PEROXISOMAL MEMBRANE PROTEIN 2"/>
    <property type="match status" value="1"/>
</dbReference>
<proteinExistence type="inferred from homology"/>
<evidence type="ECO:0000313" key="7">
    <source>
        <dbReference type="EMBL" id="KAF1992164.1"/>
    </source>
</evidence>
<keyword evidence="5 6" id="KW-0472">Membrane</keyword>
<evidence type="ECO:0000256" key="3">
    <source>
        <dbReference type="ARBA" id="ARBA00022692"/>
    </source>
</evidence>